<dbReference type="EMBL" id="CAJVQB010063900">
    <property type="protein sequence ID" value="CAG8840843.1"/>
    <property type="molecule type" value="Genomic_DNA"/>
</dbReference>
<gene>
    <name evidence="1" type="ORF">GMARGA_LOCUS35106</name>
</gene>
<organism evidence="1 2">
    <name type="scientific">Gigaspora margarita</name>
    <dbReference type="NCBI Taxonomy" id="4874"/>
    <lineage>
        <taxon>Eukaryota</taxon>
        <taxon>Fungi</taxon>
        <taxon>Fungi incertae sedis</taxon>
        <taxon>Mucoromycota</taxon>
        <taxon>Glomeromycotina</taxon>
        <taxon>Glomeromycetes</taxon>
        <taxon>Diversisporales</taxon>
        <taxon>Gigasporaceae</taxon>
        <taxon>Gigaspora</taxon>
    </lineage>
</organism>
<feature type="non-terminal residue" evidence="1">
    <location>
        <position position="1"/>
    </location>
</feature>
<sequence length="236" mass="26893">LWIVLTVQNKICNGEMIDKSIITLSLKSKFSPYTNTNEPVLGSALTGQIAEILPINYSYIIDESALYAQLYGQREQGKNIEIKKPHSELYIYFTHNHAPKSSVSLSFRPVSTQKEEKYLKLFQCGHIPSTACYEYEAKLHLSAGNEKDLAAILADRAINPDSEYIIGLIALYRKFRTIQLGAQNGNNMFERLESEVKKYNELWYGKAVFCLFGKKKGQAFVLCIVSNLMRRIHEII</sequence>
<protein>
    <submittedName>
        <fullName evidence="1">1963_t:CDS:1</fullName>
    </submittedName>
</protein>
<name>A0ABN7WUJ5_GIGMA</name>
<accession>A0ABN7WUJ5</accession>
<evidence type="ECO:0000313" key="2">
    <source>
        <dbReference type="Proteomes" id="UP000789901"/>
    </source>
</evidence>
<proteinExistence type="predicted"/>
<reference evidence="1 2" key="1">
    <citation type="submission" date="2021-06" db="EMBL/GenBank/DDBJ databases">
        <authorList>
            <person name="Kallberg Y."/>
            <person name="Tangrot J."/>
            <person name="Rosling A."/>
        </authorList>
    </citation>
    <scope>NUCLEOTIDE SEQUENCE [LARGE SCALE GENOMIC DNA]</scope>
    <source>
        <strain evidence="1 2">120-4 pot B 10/14</strain>
    </source>
</reference>
<comment type="caution">
    <text evidence="1">The sequence shown here is derived from an EMBL/GenBank/DDBJ whole genome shotgun (WGS) entry which is preliminary data.</text>
</comment>
<evidence type="ECO:0000313" key="1">
    <source>
        <dbReference type="EMBL" id="CAG8840843.1"/>
    </source>
</evidence>
<keyword evidence="2" id="KW-1185">Reference proteome</keyword>
<dbReference type="PANTHER" id="PTHR35385">
    <property type="entry name" value="PROTEIN B, PUTATIVE-RELATED-RELATED"/>
    <property type="match status" value="1"/>
</dbReference>
<dbReference type="Proteomes" id="UP000789901">
    <property type="component" value="Unassembled WGS sequence"/>
</dbReference>
<dbReference type="PANTHER" id="PTHR35385:SF2">
    <property type="entry name" value="PROTEIN B, PUTATIVE-RELATED"/>
    <property type="match status" value="1"/>
</dbReference>